<evidence type="ECO:0000256" key="4">
    <source>
        <dbReference type="ARBA" id="ARBA00022692"/>
    </source>
</evidence>
<dbReference type="PROSITE" id="PS00086">
    <property type="entry name" value="CYTOCHROME_P450"/>
    <property type="match status" value="1"/>
</dbReference>
<evidence type="ECO:0008006" key="16">
    <source>
        <dbReference type="Google" id="ProtNLM"/>
    </source>
</evidence>
<evidence type="ECO:0000256" key="1">
    <source>
        <dbReference type="ARBA" id="ARBA00004370"/>
    </source>
</evidence>
<dbReference type="InterPro" id="IPR036396">
    <property type="entry name" value="Cyt_P450_sf"/>
</dbReference>
<feature type="binding site" description="axial binding residue" evidence="11">
    <location>
        <position position="466"/>
    </location>
    <ligand>
        <name>heme</name>
        <dbReference type="ChEBI" id="CHEBI:30413"/>
    </ligand>
    <ligandPart>
        <name>Fe</name>
        <dbReference type="ChEBI" id="CHEBI:18248"/>
    </ligandPart>
</feature>
<dbReference type="OrthoDB" id="1470350at2759"/>
<reference evidence="14" key="1">
    <citation type="submission" date="2020-07" db="EMBL/GenBank/DDBJ databases">
        <title>Genome sequence and genetic diversity analysis of an under-domesticated orphan crop, white fonio (Digitaria exilis).</title>
        <authorList>
            <person name="Bennetzen J.L."/>
            <person name="Chen S."/>
            <person name="Ma X."/>
            <person name="Wang X."/>
            <person name="Yssel A.E.J."/>
            <person name="Chaluvadi S.R."/>
            <person name="Johnson M."/>
            <person name="Gangashetty P."/>
            <person name="Hamidou F."/>
            <person name="Sanogo M.D."/>
            <person name="Zwaenepoel A."/>
            <person name="Wallace J."/>
            <person name="Van De Peer Y."/>
            <person name="Van Deynze A."/>
        </authorList>
    </citation>
    <scope>NUCLEOTIDE SEQUENCE</scope>
    <source>
        <tissue evidence="14">Leaves</tissue>
    </source>
</reference>
<keyword evidence="9 12" id="KW-0503">Monooxygenase</keyword>
<dbReference type="GO" id="GO:0016020">
    <property type="term" value="C:membrane"/>
    <property type="evidence" value="ECO:0007669"/>
    <property type="project" value="UniProtKB-SubCell"/>
</dbReference>
<evidence type="ECO:0000256" key="9">
    <source>
        <dbReference type="ARBA" id="ARBA00023033"/>
    </source>
</evidence>
<dbReference type="InterPro" id="IPR017972">
    <property type="entry name" value="Cyt_P450_CS"/>
</dbReference>
<dbReference type="InterPro" id="IPR002401">
    <property type="entry name" value="Cyt_P450_E_grp-I"/>
</dbReference>
<dbReference type="EMBL" id="JACEFO010002392">
    <property type="protein sequence ID" value="KAF8661694.1"/>
    <property type="molecule type" value="Genomic_DNA"/>
</dbReference>
<sequence length="520" mass="58564">MDVSIGSVLAALLVVLVSTLLIRVLFLLVWRPYAVSRWFRNQGVGGPGYRFFVGSVPEIRRMKSAGSEIVLDAGSHDFIPIVQPHYRKWVADHGKIFLYWFGAVPTVCLGDVDLVKQVLAERTGIYPKNYLNASLEVLLGKGLVLVNGEDWKRHRKVVHPAFNLEKLKSMSVVMADLALQMMQQWQSQIQQASNHQAEIELSNEFSELTSDVIAHTAFGSSYKEGKEVFSAQRELQELAFSAAFDIPAPGRLRLPISKRSIRVQKLDEKVRSMLMTIIEGRLEDKDTKGYGNDLLGLMLEARALEQEGHQMLTTQEIVDECKTFFFAGQDTTSHLLTWTMFLLSRYPEWQDKLREEVLTECGDELPNPDTVTKLKLVNMVLLESLRLYSPVVFIRRAAGSDIQLGSIRVPTGTQLSIPIALLHRDKDVWGHDADEFNPARFEHGVSKAAPNHPNALLSFSQGPRACIGQNFAMLEARIGIAMILQRFSFELSPSYVHAPKEAITLMPRFGLPMILRNLHE</sequence>
<evidence type="ECO:0000313" key="14">
    <source>
        <dbReference type="EMBL" id="KAF8661694.1"/>
    </source>
</evidence>
<keyword evidence="7 12" id="KW-0560">Oxidoreductase</keyword>
<evidence type="ECO:0000256" key="3">
    <source>
        <dbReference type="ARBA" id="ARBA00022617"/>
    </source>
</evidence>
<gene>
    <name evidence="14" type="ORF">HU200_056642</name>
</gene>
<dbReference type="GO" id="GO:0005506">
    <property type="term" value="F:iron ion binding"/>
    <property type="evidence" value="ECO:0007669"/>
    <property type="project" value="InterPro"/>
</dbReference>
<protein>
    <recommendedName>
        <fullName evidence="16">Cytochrome P450</fullName>
    </recommendedName>
</protein>
<evidence type="ECO:0000313" key="15">
    <source>
        <dbReference type="Proteomes" id="UP000636709"/>
    </source>
</evidence>
<evidence type="ECO:0000256" key="10">
    <source>
        <dbReference type="ARBA" id="ARBA00023136"/>
    </source>
</evidence>
<dbReference type="InterPro" id="IPR001128">
    <property type="entry name" value="Cyt_P450"/>
</dbReference>
<dbReference type="AlphaFoldDB" id="A0A835AQR0"/>
<evidence type="ECO:0000256" key="5">
    <source>
        <dbReference type="ARBA" id="ARBA00022723"/>
    </source>
</evidence>
<comment type="subcellular location">
    <subcellularLocation>
        <location evidence="1">Membrane</location>
    </subcellularLocation>
</comment>
<keyword evidence="3 11" id="KW-0349">Heme</keyword>
<evidence type="ECO:0000256" key="11">
    <source>
        <dbReference type="PIRSR" id="PIRSR602401-1"/>
    </source>
</evidence>
<dbReference type="Gene3D" id="1.10.630.10">
    <property type="entry name" value="Cytochrome P450"/>
    <property type="match status" value="1"/>
</dbReference>
<name>A0A835AQR0_9POAL</name>
<evidence type="ECO:0000256" key="8">
    <source>
        <dbReference type="ARBA" id="ARBA00023004"/>
    </source>
</evidence>
<proteinExistence type="inferred from homology"/>
<dbReference type="Proteomes" id="UP000636709">
    <property type="component" value="Unassembled WGS sequence"/>
</dbReference>
<dbReference type="GO" id="GO:0016705">
    <property type="term" value="F:oxidoreductase activity, acting on paired donors, with incorporation or reduction of molecular oxygen"/>
    <property type="evidence" value="ECO:0007669"/>
    <property type="project" value="InterPro"/>
</dbReference>
<keyword evidence="4 13" id="KW-0812">Transmembrane</keyword>
<keyword evidence="5 11" id="KW-0479">Metal-binding</keyword>
<evidence type="ECO:0000256" key="7">
    <source>
        <dbReference type="ARBA" id="ARBA00023002"/>
    </source>
</evidence>
<dbReference type="GO" id="GO:0004497">
    <property type="term" value="F:monooxygenase activity"/>
    <property type="evidence" value="ECO:0007669"/>
    <property type="project" value="UniProtKB-KW"/>
</dbReference>
<comment type="caution">
    <text evidence="14">The sequence shown here is derived from an EMBL/GenBank/DDBJ whole genome shotgun (WGS) entry which is preliminary data.</text>
</comment>
<keyword evidence="6 13" id="KW-1133">Transmembrane helix</keyword>
<evidence type="ECO:0000256" key="13">
    <source>
        <dbReference type="SAM" id="Phobius"/>
    </source>
</evidence>
<dbReference type="Pfam" id="PF00067">
    <property type="entry name" value="p450"/>
    <property type="match status" value="1"/>
</dbReference>
<dbReference type="SUPFAM" id="SSF48264">
    <property type="entry name" value="Cytochrome P450"/>
    <property type="match status" value="1"/>
</dbReference>
<evidence type="ECO:0000256" key="12">
    <source>
        <dbReference type="RuleBase" id="RU000461"/>
    </source>
</evidence>
<keyword evidence="10 13" id="KW-0472">Membrane</keyword>
<comment type="similarity">
    <text evidence="2 12">Belongs to the cytochrome P450 family.</text>
</comment>
<dbReference type="PRINTS" id="PR00385">
    <property type="entry name" value="P450"/>
</dbReference>
<keyword evidence="15" id="KW-1185">Reference proteome</keyword>
<evidence type="ECO:0000256" key="6">
    <source>
        <dbReference type="ARBA" id="ARBA00022989"/>
    </source>
</evidence>
<dbReference type="PANTHER" id="PTHR24282:SF110">
    <property type="entry name" value="OS01G0349800 PROTEIN"/>
    <property type="match status" value="1"/>
</dbReference>
<comment type="cofactor">
    <cofactor evidence="11">
        <name>heme</name>
        <dbReference type="ChEBI" id="CHEBI:30413"/>
    </cofactor>
</comment>
<keyword evidence="8 11" id="KW-0408">Iron</keyword>
<feature type="transmembrane region" description="Helical" evidence="13">
    <location>
        <begin position="6"/>
        <end position="30"/>
    </location>
</feature>
<dbReference type="PRINTS" id="PR00463">
    <property type="entry name" value="EP450I"/>
</dbReference>
<evidence type="ECO:0000256" key="2">
    <source>
        <dbReference type="ARBA" id="ARBA00010617"/>
    </source>
</evidence>
<dbReference type="GO" id="GO:0006629">
    <property type="term" value="P:lipid metabolic process"/>
    <property type="evidence" value="ECO:0007669"/>
    <property type="project" value="UniProtKB-ARBA"/>
</dbReference>
<accession>A0A835AQR0</accession>
<dbReference type="PANTHER" id="PTHR24282">
    <property type="entry name" value="CYTOCHROME P450 FAMILY MEMBER"/>
    <property type="match status" value="1"/>
</dbReference>
<dbReference type="GO" id="GO:0020037">
    <property type="term" value="F:heme binding"/>
    <property type="evidence" value="ECO:0007669"/>
    <property type="project" value="InterPro"/>
</dbReference>
<organism evidence="14 15">
    <name type="scientific">Digitaria exilis</name>
    <dbReference type="NCBI Taxonomy" id="1010633"/>
    <lineage>
        <taxon>Eukaryota</taxon>
        <taxon>Viridiplantae</taxon>
        <taxon>Streptophyta</taxon>
        <taxon>Embryophyta</taxon>
        <taxon>Tracheophyta</taxon>
        <taxon>Spermatophyta</taxon>
        <taxon>Magnoliopsida</taxon>
        <taxon>Liliopsida</taxon>
        <taxon>Poales</taxon>
        <taxon>Poaceae</taxon>
        <taxon>PACMAD clade</taxon>
        <taxon>Panicoideae</taxon>
        <taxon>Panicodae</taxon>
        <taxon>Paniceae</taxon>
        <taxon>Anthephorinae</taxon>
        <taxon>Digitaria</taxon>
    </lineage>
</organism>
<dbReference type="InterPro" id="IPR050665">
    <property type="entry name" value="Cytochrome_P450_Monooxygen"/>
</dbReference>